<organism evidence="2">
    <name type="scientific">uncultured Nocardioidaceae bacterium</name>
    <dbReference type="NCBI Taxonomy" id="253824"/>
    <lineage>
        <taxon>Bacteria</taxon>
        <taxon>Bacillati</taxon>
        <taxon>Actinomycetota</taxon>
        <taxon>Actinomycetes</taxon>
        <taxon>Propionibacteriales</taxon>
        <taxon>Nocardioidaceae</taxon>
        <taxon>environmental samples</taxon>
    </lineage>
</organism>
<feature type="non-terminal residue" evidence="2">
    <location>
        <position position="1"/>
    </location>
</feature>
<sequence length="148" mass="14570">EPPDGAGRMGGVVDQEPLPAGGDRPGLGAGRGAGADPLRPALLPAGAGLPRPAGPAVGQRPRPARGARRRHGLGARPAGRRRRPRAPGTADLAARSRGPRRTAGRPRLPDCGGAAHAGRQQPLVAVRRAAPGGAGAGRAAPAGTIGPV</sequence>
<name>A0A6J4LB26_9ACTN</name>
<feature type="non-terminal residue" evidence="2">
    <location>
        <position position="148"/>
    </location>
</feature>
<protein>
    <submittedName>
        <fullName evidence="2">Uncharacterized protein</fullName>
    </submittedName>
</protein>
<feature type="compositionally biased region" description="Basic residues" evidence="1">
    <location>
        <begin position="62"/>
        <end position="85"/>
    </location>
</feature>
<feature type="compositionally biased region" description="Low complexity" evidence="1">
    <location>
        <begin position="34"/>
        <end position="61"/>
    </location>
</feature>
<feature type="compositionally biased region" description="Gly residues" evidence="1">
    <location>
        <begin position="23"/>
        <end position="33"/>
    </location>
</feature>
<evidence type="ECO:0000313" key="2">
    <source>
        <dbReference type="EMBL" id="CAA9327681.1"/>
    </source>
</evidence>
<reference evidence="2" key="1">
    <citation type="submission" date="2020-02" db="EMBL/GenBank/DDBJ databases">
        <authorList>
            <person name="Meier V. D."/>
        </authorList>
    </citation>
    <scope>NUCLEOTIDE SEQUENCE</scope>
    <source>
        <strain evidence="2">AVDCRST_MAG29</strain>
    </source>
</reference>
<dbReference type="AlphaFoldDB" id="A0A6J4LB26"/>
<accession>A0A6J4LB26</accession>
<evidence type="ECO:0000256" key="1">
    <source>
        <dbReference type="SAM" id="MobiDB-lite"/>
    </source>
</evidence>
<proteinExistence type="predicted"/>
<dbReference type="EMBL" id="CADCUG010000047">
    <property type="protein sequence ID" value="CAA9327681.1"/>
    <property type="molecule type" value="Genomic_DNA"/>
</dbReference>
<gene>
    <name evidence="2" type="ORF">AVDCRST_MAG29-846</name>
</gene>
<feature type="region of interest" description="Disordered" evidence="1">
    <location>
        <begin position="1"/>
        <end position="121"/>
    </location>
</feature>